<feature type="compositionally biased region" description="Basic and acidic residues" evidence="2">
    <location>
        <begin position="1116"/>
        <end position="1134"/>
    </location>
</feature>
<feature type="compositionally biased region" description="Polar residues" evidence="2">
    <location>
        <begin position="1025"/>
        <end position="1035"/>
    </location>
</feature>
<feature type="compositionally biased region" description="Basic and acidic residues" evidence="2">
    <location>
        <begin position="117"/>
        <end position="130"/>
    </location>
</feature>
<feature type="region of interest" description="Disordered" evidence="2">
    <location>
        <begin position="117"/>
        <end position="138"/>
    </location>
</feature>
<feature type="region of interest" description="Disordered" evidence="2">
    <location>
        <begin position="389"/>
        <end position="417"/>
    </location>
</feature>
<feature type="compositionally biased region" description="Basic and acidic residues" evidence="2">
    <location>
        <begin position="595"/>
        <end position="618"/>
    </location>
</feature>
<evidence type="ECO:0000256" key="1">
    <source>
        <dbReference type="SAM" id="Coils"/>
    </source>
</evidence>
<feature type="compositionally biased region" description="Basic and acidic residues" evidence="2">
    <location>
        <begin position="702"/>
        <end position="711"/>
    </location>
</feature>
<feature type="coiled-coil region" evidence="1">
    <location>
        <begin position="151"/>
        <end position="178"/>
    </location>
</feature>
<evidence type="ECO:0000313" key="4">
    <source>
        <dbReference type="Proteomes" id="UP001295684"/>
    </source>
</evidence>
<keyword evidence="1" id="KW-0175">Coiled coil</keyword>
<accession>A0AAD1X9W4</accession>
<dbReference type="Proteomes" id="UP001295684">
    <property type="component" value="Unassembled WGS sequence"/>
</dbReference>
<evidence type="ECO:0000256" key="2">
    <source>
        <dbReference type="SAM" id="MobiDB-lite"/>
    </source>
</evidence>
<feature type="region of interest" description="Disordered" evidence="2">
    <location>
        <begin position="1"/>
        <end position="36"/>
    </location>
</feature>
<feature type="compositionally biased region" description="Basic and acidic residues" evidence="2">
    <location>
        <begin position="469"/>
        <end position="483"/>
    </location>
</feature>
<feature type="compositionally biased region" description="Polar residues" evidence="2">
    <location>
        <begin position="585"/>
        <end position="594"/>
    </location>
</feature>
<feature type="compositionally biased region" description="Basic and acidic residues" evidence="2">
    <location>
        <begin position="625"/>
        <end position="675"/>
    </location>
</feature>
<protein>
    <submittedName>
        <fullName evidence="3">Uncharacterized protein</fullName>
    </submittedName>
</protein>
<feature type="coiled-coil region" evidence="1">
    <location>
        <begin position="77"/>
        <end position="104"/>
    </location>
</feature>
<reference evidence="3" key="1">
    <citation type="submission" date="2023-07" db="EMBL/GenBank/DDBJ databases">
        <authorList>
            <consortium name="AG Swart"/>
            <person name="Singh M."/>
            <person name="Singh A."/>
            <person name="Seah K."/>
            <person name="Emmerich C."/>
        </authorList>
    </citation>
    <scope>NUCLEOTIDE SEQUENCE</scope>
    <source>
        <strain evidence="3">DP1</strain>
    </source>
</reference>
<feature type="compositionally biased region" description="Basic and acidic residues" evidence="2">
    <location>
        <begin position="530"/>
        <end position="564"/>
    </location>
</feature>
<feature type="compositionally biased region" description="Polar residues" evidence="2">
    <location>
        <begin position="1"/>
        <end position="11"/>
    </location>
</feature>
<organism evidence="3 4">
    <name type="scientific">Euplotes crassus</name>
    <dbReference type="NCBI Taxonomy" id="5936"/>
    <lineage>
        <taxon>Eukaryota</taxon>
        <taxon>Sar</taxon>
        <taxon>Alveolata</taxon>
        <taxon>Ciliophora</taxon>
        <taxon>Intramacronucleata</taxon>
        <taxon>Spirotrichea</taxon>
        <taxon>Hypotrichia</taxon>
        <taxon>Euplotida</taxon>
        <taxon>Euplotidae</taxon>
        <taxon>Moneuplotes</taxon>
    </lineage>
</organism>
<name>A0AAD1X9W4_EUPCR</name>
<proteinExistence type="predicted"/>
<feature type="compositionally biased region" description="Basic and acidic residues" evidence="2">
    <location>
        <begin position="1095"/>
        <end position="1109"/>
    </location>
</feature>
<feature type="region of interest" description="Disordered" evidence="2">
    <location>
        <begin position="450"/>
        <end position="830"/>
    </location>
</feature>
<feature type="compositionally biased region" description="Basic and acidic residues" evidence="2">
    <location>
        <begin position="720"/>
        <end position="753"/>
    </location>
</feature>
<feature type="compositionally biased region" description="Basic and acidic residues" evidence="2">
    <location>
        <begin position="492"/>
        <end position="505"/>
    </location>
</feature>
<dbReference type="AlphaFoldDB" id="A0AAD1X9W4"/>
<feature type="region of interest" description="Disordered" evidence="2">
    <location>
        <begin position="978"/>
        <end position="1144"/>
    </location>
</feature>
<sequence>MNLQRNKNLSKSGERKSSTGGGLRPHHNGMRKTFKGFKAPSSMKYYGGFEMAKKRPRTIRRDKYALYDDVIKLKLNNNILTCENMQLKTRIRRLEREHENKDNKIIGEIKKIEEQMNFHQDSDSKNDHKSSPFPNKDNIKLEKLTYQTNLSMALRRQIQDQKEEIRQKDEEIFTLKRDVRNTKHTEFETENGILMNECVRLRAIIDQLFSQIGPDALKTETDENSSTIQRKERSKEDMIQNLLEANQQFQKVDQDKDHKIMEMQDYINNIDERLQKKIKECQENKKNHLKTIKNKNKEINSLKSQIDSSKKDSRVQRSIEYKNKEKEAVSKLERDLQRVKGDLKKFKENDKKMKKTIQNLEQDKKDNVLEIKELRRQIKSNETKIEVLKAKTHSETSSNAQTKTPVNPAIPDPVNAYNGMQREKEPKLNPIILDNSANKNVKDSYEYDIDNSQWNNKDAPKQEALSQSRHSEQHIPNHKDSRATGESVQQKAARENAELHSESSLHKGGLQESEERVQQHNQNEILAEETQNHKAERQDNEGEDTQHRGHKEKSDHHSEKKVEDQYDSDQDLFPDNFDDPKQSSKDMPSNSQDKLVTRSDENKKEEKVIEIDRKESHSKVQTVKEPSKGLEEDRQSSNKSEEKMLIHKSTDKEESDKEESEKKESEKKESEKEESDKEESDKEESDKEEDEEYDEDQFEAPKTTEREDTNKDSGLQPLIKNEDNNKSKEDQKLALKQDDKNKASEKEESEKSVTKAINDKNNPIVREEEAPQQIENPYENQEQDGQYEIDGVPEKPRMGNSQPDDNQSNEEDKEDPNNMHQQEGEGEGEGEMNLTDEEVFEIAENALLKVAHCFLVRGTTVSELFSNHIQQVSYEGQPILIISPEIFIEGLKILDIQNMTELELACLMNVLVKPELENGILVEELESIIQNAPQILNMQPDGEGDREDNQDVQNMLVIDPSNNPAEAYNQVNESEGMFGQNMNAPYHAHNDDNLIPRDVIPEDENERTQDSALIRITEERDDTRNSNQDNQSQSLIIPKTEDKDGNYEDDCEEEEPIPTKPFDDHQNEAAPVDQQEYLRLLQTPSDRPHTRNPRMQRDGSKTNESKSKPVENFGSFEEKQKTKESNKIEKEIKGGFELPDDSDQ</sequence>
<feature type="compositionally biased region" description="Acidic residues" evidence="2">
    <location>
        <begin position="1047"/>
        <end position="1056"/>
    </location>
</feature>
<feature type="compositionally biased region" description="Basic residues" evidence="2">
    <location>
        <begin position="24"/>
        <end position="35"/>
    </location>
</feature>
<evidence type="ECO:0000313" key="3">
    <source>
        <dbReference type="EMBL" id="CAI2363091.1"/>
    </source>
</evidence>
<feature type="compositionally biased region" description="Polar residues" evidence="2">
    <location>
        <begin position="395"/>
        <end position="405"/>
    </location>
</feature>
<keyword evidence="4" id="KW-1185">Reference proteome</keyword>
<dbReference type="EMBL" id="CAMPGE010004242">
    <property type="protein sequence ID" value="CAI2363091.1"/>
    <property type="molecule type" value="Genomic_DNA"/>
</dbReference>
<gene>
    <name evidence="3" type="ORF">ECRASSUSDP1_LOCUS4421</name>
</gene>
<comment type="caution">
    <text evidence="3">The sequence shown here is derived from an EMBL/GenBank/DDBJ whole genome shotgun (WGS) entry which is preliminary data.</text>
</comment>
<feature type="compositionally biased region" description="Acidic residues" evidence="2">
    <location>
        <begin position="676"/>
        <end position="698"/>
    </location>
</feature>